<reference evidence="1" key="1">
    <citation type="journal article" date="2022" name="bioRxiv">
        <title>Sequencing and chromosome-scale assembly of the giantPleurodeles waltlgenome.</title>
        <authorList>
            <person name="Brown T."/>
            <person name="Elewa A."/>
            <person name="Iarovenko S."/>
            <person name="Subramanian E."/>
            <person name="Araus A.J."/>
            <person name="Petzold A."/>
            <person name="Susuki M."/>
            <person name="Suzuki K.-i.T."/>
            <person name="Hayashi T."/>
            <person name="Toyoda A."/>
            <person name="Oliveira C."/>
            <person name="Osipova E."/>
            <person name="Leigh N.D."/>
            <person name="Simon A."/>
            <person name="Yun M.H."/>
        </authorList>
    </citation>
    <scope>NUCLEOTIDE SEQUENCE</scope>
    <source>
        <strain evidence="1">20211129_DDA</strain>
        <tissue evidence="1">Liver</tissue>
    </source>
</reference>
<proteinExistence type="predicted"/>
<organism evidence="1 2">
    <name type="scientific">Pleurodeles waltl</name>
    <name type="common">Iberian ribbed newt</name>
    <dbReference type="NCBI Taxonomy" id="8319"/>
    <lineage>
        <taxon>Eukaryota</taxon>
        <taxon>Metazoa</taxon>
        <taxon>Chordata</taxon>
        <taxon>Craniata</taxon>
        <taxon>Vertebrata</taxon>
        <taxon>Euteleostomi</taxon>
        <taxon>Amphibia</taxon>
        <taxon>Batrachia</taxon>
        <taxon>Caudata</taxon>
        <taxon>Salamandroidea</taxon>
        <taxon>Salamandridae</taxon>
        <taxon>Pleurodelinae</taxon>
        <taxon>Pleurodeles</taxon>
    </lineage>
</organism>
<protein>
    <submittedName>
        <fullName evidence="1">Uncharacterized protein</fullName>
    </submittedName>
</protein>
<dbReference type="Proteomes" id="UP001066276">
    <property type="component" value="Chromosome 1_2"/>
</dbReference>
<comment type="caution">
    <text evidence="1">The sequence shown here is derived from an EMBL/GenBank/DDBJ whole genome shotgun (WGS) entry which is preliminary data.</text>
</comment>
<evidence type="ECO:0000313" key="1">
    <source>
        <dbReference type="EMBL" id="KAJ1207676.1"/>
    </source>
</evidence>
<evidence type="ECO:0000313" key="2">
    <source>
        <dbReference type="Proteomes" id="UP001066276"/>
    </source>
</evidence>
<dbReference type="EMBL" id="JANPWB010000002">
    <property type="protein sequence ID" value="KAJ1207676.1"/>
    <property type="molecule type" value="Genomic_DNA"/>
</dbReference>
<accession>A0AAV7W4Z9</accession>
<sequence length="106" mass="12029">MWRRETVIGFCLGGTVAGNIKLPRFASREVCHARHLILGSGDVVTNVPGLRCEVRDLDGYAHQPPADRGDFLKNVFHIDIHSEYWRWIPVDQTAEVWGLLMWSDGV</sequence>
<gene>
    <name evidence="1" type="ORF">NDU88_003066</name>
</gene>
<name>A0AAV7W4Z9_PLEWA</name>
<keyword evidence="2" id="KW-1185">Reference proteome</keyword>
<dbReference type="AlphaFoldDB" id="A0AAV7W4Z9"/>